<evidence type="ECO:0000256" key="4">
    <source>
        <dbReference type="SAM" id="MobiDB-lite"/>
    </source>
</evidence>
<feature type="compositionally biased region" description="Low complexity" evidence="4">
    <location>
        <begin position="397"/>
        <end position="416"/>
    </location>
</feature>
<dbReference type="SUPFAM" id="SSF48452">
    <property type="entry name" value="TPR-like"/>
    <property type="match status" value="2"/>
</dbReference>
<evidence type="ECO:0000313" key="6">
    <source>
        <dbReference type="EMBL" id="OIR05287.1"/>
    </source>
</evidence>
<dbReference type="EMBL" id="MLJW01000051">
    <property type="protein sequence ID" value="OIR05287.1"/>
    <property type="molecule type" value="Genomic_DNA"/>
</dbReference>
<dbReference type="InterPro" id="IPR019734">
    <property type="entry name" value="TPR_rpt"/>
</dbReference>
<dbReference type="PANTHER" id="PTHR14027:SF2">
    <property type="entry name" value="RNA POLYMERASE-ASSOCIATED PROTEIN CTR9 HOMOLOG"/>
    <property type="match status" value="1"/>
</dbReference>
<feature type="region of interest" description="Disordered" evidence="4">
    <location>
        <begin position="390"/>
        <end position="424"/>
    </location>
</feature>
<evidence type="ECO:0000256" key="3">
    <source>
        <dbReference type="ARBA" id="ARBA00022803"/>
    </source>
</evidence>
<name>A0A1J5SAC6_9ZZZZ</name>
<feature type="domain" description="Outer membrane lipoprotein BamD-like" evidence="5">
    <location>
        <begin position="169"/>
        <end position="257"/>
    </location>
</feature>
<sequence>MKVCLKILCLALATGAPLAAATQPAAPAPAPKRAAAKVITAADTEKTEVDNLIQYAKSTSAEGRYDLALIAYTQLLSHQLTVDEQRVVLLGFAQTLRKKGELTKAVAVYEKLLNSYSLGGDAPDLYLELGRTLRAMGAYKSAIDQFYNVINSTIKLPANGASHYRQLAKTAQYEIAETHFMEGQYLEASRFFSRLRLLDLAPADRAEAYFKSAYALYLGKDYLGAVSQLRSFLKENPDNRNVPEAHYLLAVSYRRLKRPMEAMVEALTLLRTEKAKTAKDPKRWAYWQRRTGNQIANEFYEQGDTTDALTIYQTLAQLSDDPSWQLPVMYQIGLCEERLGQTPMAVSSYQSILDKLKGANGDGSLKELADLKQMASWRLNQITWQKATQEKLSSLLPQQPTAQVTPPPSHDSSGDPSAPPTVVR</sequence>
<protein>
    <submittedName>
        <fullName evidence="6">Outer membrane protein assembly factor BamD</fullName>
    </submittedName>
</protein>
<evidence type="ECO:0000256" key="2">
    <source>
        <dbReference type="ARBA" id="ARBA00022737"/>
    </source>
</evidence>
<organism evidence="6">
    <name type="scientific">mine drainage metagenome</name>
    <dbReference type="NCBI Taxonomy" id="410659"/>
    <lineage>
        <taxon>unclassified sequences</taxon>
        <taxon>metagenomes</taxon>
        <taxon>ecological metagenomes</taxon>
    </lineage>
</organism>
<keyword evidence="1" id="KW-0732">Signal</keyword>
<dbReference type="InterPro" id="IPR039565">
    <property type="entry name" value="BamD-like"/>
</dbReference>
<dbReference type="InterPro" id="IPR031101">
    <property type="entry name" value="Ctr9"/>
</dbReference>
<keyword evidence="2" id="KW-0677">Repeat</keyword>
<keyword evidence="3" id="KW-0802">TPR repeat</keyword>
<dbReference type="InterPro" id="IPR011990">
    <property type="entry name" value="TPR-like_helical_dom_sf"/>
</dbReference>
<dbReference type="GO" id="GO:0000993">
    <property type="term" value="F:RNA polymerase II complex binding"/>
    <property type="evidence" value="ECO:0007669"/>
    <property type="project" value="TreeGrafter"/>
</dbReference>
<accession>A0A1J5SAC6</accession>
<proteinExistence type="predicted"/>
<dbReference type="GO" id="GO:0016593">
    <property type="term" value="C:Cdc73/Paf1 complex"/>
    <property type="evidence" value="ECO:0007669"/>
    <property type="project" value="TreeGrafter"/>
</dbReference>
<dbReference type="AlphaFoldDB" id="A0A1J5SAC6"/>
<gene>
    <name evidence="6" type="primary">bamD_8</name>
    <name evidence="6" type="ORF">GALL_125990</name>
</gene>
<dbReference type="Pfam" id="PF13432">
    <property type="entry name" value="TPR_16"/>
    <property type="match status" value="1"/>
</dbReference>
<dbReference type="Gene3D" id="1.25.40.10">
    <property type="entry name" value="Tetratricopeptide repeat domain"/>
    <property type="match status" value="3"/>
</dbReference>
<evidence type="ECO:0000256" key="1">
    <source>
        <dbReference type="ARBA" id="ARBA00022729"/>
    </source>
</evidence>
<dbReference type="Pfam" id="PF13525">
    <property type="entry name" value="YfiO"/>
    <property type="match status" value="1"/>
</dbReference>
<reference evidence="6" key="1">
    <citation type="submission" date="2016-10" db="EMBL/GenBank/DDBJ databases">
        <title>Sequence of Gallionella enrichment culture.</title>
        <authorList>
            <person name="Poehlein A."/>
            <person name="Muehling M."/>
            <person name="Daniel R."/>
        </authorList>
    </citation>
    <scope>NUCLEOTIDE SEQUENCE</scope>
</reference>
<comment type="caution">
    <text evidence="6">The sequence shown here is derived from an EMBL/GenBank/DDBJ whole genome shotgun (WGS) entry which is preliminary data.</text>
</comment>
<evidence type="ECO:0000259" key="5">
    <source>
        <dbReference type="Pfam" id="PF13525"/>
    </source>
</evidence>
<dbReference type="PANTHER" id="PTHR14027">
    <property type="entry name" value="RNA POLYMERASE-ASSOCIATED PROTEIN CTR9"/>
    <property type="match status" value="1"/>
</dbReference>
<dbReference type="Pfam" id="PF13174">
    <property type="entry name" value="TPR_6"/>
    <property type="match status" value="1"/>
</dbReference>
<dbReference type="SMART" id="SM00028">
    <property type="entry name" value="TPR"/>
    <property type="match status" value="5"/>
</dbReference>
<dbReference type="GO" id="GO:0006368">
    <property type="term" value="P:transcription elongation by RNA polymerase II"/>
    <property type="evidence" value="ECO:0007669"/>
    <property type="project" value="TreeGrafter"/>
</dbReference>
<dbReference type="GO" id="GO:0006355">
    <property type="term" value="P:regulation of DNA-templated transcription"/>
    <property type="evidence" value="ECO:0007669"/>
    <property type="project" value="InterPro"/>
</dbReference>